<accession>A0A4S9SN91</accession>
<protein>
    <submittedName>
        <fullName evidence="3">Uncharacterized protein</fullName>
    </submittedName>
</protein>
<feature type="region of interest" description="Disordered" evidence="2">
    <location>
        <begin position="1"/>
        <end position="67"/>
    </location>
</feature>
<feature type="compositionally biased region" description="Basic and acidic residues" evidence="2">
    <location>
        <begin position="367"/>
        <end position="376"/>
    </location>
</feature>
<evidence type="ECO:0000313" key="3">
    <source>
        <dbReference type="EMBL" id="THZ12306.1"/>
    </source>
</evidence>
<sequence length="515" mass="57478">MVHLNSGLSPFSTPASSRQLSVFTPTPRSSENGERTPYPCSSEDGLLTPSECSSEDNDSCRPTDQRGEQINSKLEKLTAQNEELSKQITDLKKQKKEEREVNKRAKAHMALVTEVLRLATAVLTPLPEGSLARLAVMVAETYMVIRKKTVESPPAPTLPLALNLVPTPMLSPAPILSPAPPLGTVQSCLPLMKAATLASFQDTEYSLKRYVRQSSSLRPRSDTVQSPISFEEVSSGIAPMWPLTRGNRHGPSLYAPGVFEDARGGAASYRESRASTFDDMYPEDLNRWIEKFDQAKLELRCMNDLYEECGGDKAAEEFLRQVGEALQDAAAYEEAFKAYIKAYTHKMSQDEAEEQAILKGLWEAQHGTEDKTHDTSQKPSKKPSRAQMMERQKKTDAELQKVTAMHNNLCAKVLALEAEINAFREKERIIELKREENLKAAKNSVSEKNDFKGDPYVKKKRSYTPAEIKHIQELQDDQVTQDWIERLVADAAEDRGKEVESLAIDGGDWVEVSDA</sequence>
<name>A0A4S9SN91_AURPU</name>
<comment type="caution">
    <text evidence="3">The sequence shown here is derived from an EMBL/GenBank/DDBJ whole genome shotgun (WGS) entry which is preliminary data.</text>
</comment>
<proteinExistence type="predicted"/>
<dbReference type="EMBL" id="QZBM01000602">
    <property type="protein sequence ID" value="THZ12306.1"/>
    <property type="molecule type" value="Genomic_DNA"/>
</dbReference>
<reference evidence="3 4" key="1">
    <citation type="submission" date="2018-10" db="EMBL/GenBank/DDBJ databases">
        <title>Fifty Aureobasidium pullulans genomes reveal a recombining polyextremotolerant generalist.</title>
        <authorList>
            <person name="Gostincar C."/>
            <person name="Turk M."/>
            <person name="Zajc J."/>
            <person name="Gunde-Cimerman N."/>
        </authorList>
    </citation>
    <scope>NUCLEOTIDE SEQUENCE [LARGE SCALE GENOMIC DNA]</scope>
    <source>
        <strain evidence="3 4">EXF-3863</strain>
    </source>
</reference>
<feature type="compositionally biased region" description="Polar residues" evidence="2">
    <location>
        <begin position="1"/>
        <end position="30"/>
    </location>
</feature>
<evidence type="ECO:0000256" key="1">
    <source>
        <dbReference type="SAM" id="Coils"/>
    </source>
</evidence>
<feature type="coiled-coil region" evidence="1">
    <location>
        <begin position="67"/>
        <end position="108"/>
    </location>
</feature>
<gene>
    <name evidence="3" type="ORF">D6C91_08594</name>
</gene>
<evidence type="ECO:0000256" key="2">
    <source>
        <dbReference type="SAM" id="MobiDB-lite"/>
    </source>
</evidence>
<keyword evidence="1" id="KW-0175">Coiled coil</keyword>
<dbReference type="Proteomes" id="UP000308005">
    <property type="component" value="Unassembled WGS sequence"/>
</dbReference>
<dbReference type="AlphaFoldDB" id="A0A4S9SN91"/>
<feature type="region of interest" description="Disordered" evidence="2">
    <location>
        <begin position="367"/>
        <end position="396"/>
    </location>
</feature>
<evidence type="ECO:0000313" key="4">
    <source>
        <dbReference type="Proteomes" id="UP000308005"/>
    </source>
</evidence>
<feature type="compositionally biased region" description="Basic and acidic residues" evidence="2">
    <location>
        <begin position="58"/>
        <end position="67"/>
    </location>
</feature>
<organism evidence="3 4">
    <name type="scientific">Aureobasidium pullulans</name>
    <name type="common">Black yeast</name>
    <name type="synonym">Pullularia pullulans</name>
    <dbReference type="NCBI Taxonomy" id="5580"/>
    <lineage>
        <taxon>Eukaryota</taxon>
        <taxon>Fungi</taxon>
        <taxon>Dikarya</taxon>
        <taxon>Ascomycota</taxon>
        <taxon>Pezizomycotina</taxon>
        <taxon>Dothideomycetes</taxon>
        <taxon>Dothideomycetidae</taxon>
        <taxon>Dothideales</taxon>
        <taxon>Saccotheciaceae</taxon>
        <taxon>Aureobasidium</taxon>
    </lineage>
</organism>